<dbReference type="InterPro" id="IPR040418">
    <property type="entry name" value="CRWN"/>
</dbReference>
<evidence type="ECO:0000256" key="2">
    <source>
        <dbReference type="ARBA" id="ARBA00023242"/>
    </source>
</evidence>
<feature type="compositionally biased region" description="Polar residues" evidence="6">
    <location>
        <begin position="832"/>
        <end position="844"/>
    </location>
</feature>
<evidence type="ECO:0000256" key="5">
    <source>
        <dbReference type="SAM" id="Coils"/>
    </source>
</evidence>
<comment type="similarity">
    <text evidence="4">Belongs to the CRWN family.</text>
</comment>
<feature type="compositionally biased region" description="Polar residues" evidence="6">
    <location>
        <begin position="12"/>
        <end position="22"/>
    </location>
</feature>
<feature type="region of interest" description="Disordered" evidence="6">
    <location>
        <begin position="949"/>
        <end position="1142"/>
    </location>
</feature>
<evidence type="ECO:0000256" key="1">
    <source>
        <dbReference type="ARBA" id="ARBA00023054"/>
    </source>
</evidence>
<comment type="caution">
    <text evidence="7">The sequence shown here is derived from an EMBL/GenBank/DDBJ whole genome shotgun (WGS) entry which is preliminary data.</text>
</comment>
<protein>
    <recommendedName>
        <fullName evidence="9">Nuclear matrix constituent protein 1-like protein</fullName>
    </recommendedName>
</protein>
<accession>A0A834ZJ15</accession>
<dbReference type="PANTHER" id="PTHR31908:SF11">
    <property type="entry name" value="PROTEIN CROWDED NUCLEI 1"/>
    <property type="match status" value="1"/>
</dbReference>
<evidence type="ECO:0000256" key="3">
    <source>
        <dbReference type="ARBA" id="ARBA00024186"/>
    </source>
</evidence>
<dbReference type="GO" id="GO:0006997">
    <property type="term" value="P:nucleus organization"/>
    <property type="evidence" value="ECO:0007669"/>
    <property type="project" value="InterPro"/>
</dbReference>
<evidence type="ECO:0000256" key="4">
    <source>
        <dbReference type="ARBA" id="ARBA00024208"/>
    </source>
</evidence>
<evidence type="ECO:0008006" key="9">
    <source>
        <dbReference type="Google" id="ProtNLM"/>
    </source>
</evidence>
<feature type="compositionally biased region" description="Basic residues" evidence="6">
    <location>
        <begin position="1031"/>
        <end position="1040"/>
    </location>
</feature>
<gene>
    <name evidence="7" type="ORF">HHK36_007014</name>
</gene>
<feature type="region of interest" description="Disordered" evidence="6">
    <location>
        <begin position="1"/>
        <end position="42"/>
    </location>
</feature>
<sequence>MFTPQRKVWSRWSLTPRSETQKNGVGSVSNPSNGGGGDGTVAKGKTVAFLEEPSTPLGFLGENEGKTVPGLNGDGGGDTEAWRRFREAGLLDEASLERKDREALVVKISKLENELFEYQYNMGLLLIEKKEWTSKYEEFRQALAEAQEILKREQIAHVIAMSEVEKREDNLRKAVGVEKQCVADLEKDLRGMRAEHAEIKFTSDTKLAEANALVASIEERSLEAEAKLHAADAKFAEASRKSSEIERKLQDVEVRESVLRSERLSLNSEREAHEATFSKQREDLREWERKLQEGEERLCEGRRILNQREERANENDRTAKLKEKDLEESQKKIEITNSTLKKKEDDINNRLANLAEAISTKRNLEMRETELLTLKEKLDARERVEIQKLLDEHNSVLDAKKCEFELEMDKKRKSLDEELKSKVLAVEQKEVEINHKEEKIGKREQALEKKLEKSKEKEKDLESKSRALKEREKSIKAEEKHLEAEKEQMIGNKENLQILKTELEKIRADNEEELLKIIGERENLKLTEEERSEHLCLQSELKQEIDNCRFQKELILKEREDLKQQRENFEREWDALDEKRAEIAQELKEVVEEKARLEKLNHSEEERLKNEKLATQEYIQRELEALRLEKESFAASMEHDQSVIAEKTQNEHSQMLHDFELLKRELETNLQNRQEEMEKRLQERERVFEEERQRELNNINYLREVARRDMEELKLERARIEKEKQEVAANTKHLEENQLEMRKDIDELGILSEKLKDQREQFIKERGRFLSFVDKHKSCKNCGEITSEFMLSDLQSLLELENKEVLPLPRLAENYLKESNQGNMAASERPSIESSPVVNGSGSPASGGHMSWLRKCTSKIFNLSPGKKIEHSAGQGPAEESPVSFMQVNIEEASKRQGTAEDELEPSFGIASHSCDVQRIQSDNCIREVEGGPTSSIVDQNNIISKVQEVPEDSQHSELNRSRLQPSKKRRPGAHRTRSVKAVVEDAKVILGKTPEENEDEQPNGNTEDSAGINEDSRGESSLADRGATSIRRKRHHAHTSRTTTSEQDANDSEVRSDSVTAGRQRKRRQTVAQAVQTPGEKRYNLRRPKTAGTVAAALPSADLTKGKEREADGSGGTTGDEAPSPKDALSPSVEVGNENGGSTHLVQVTASKSIVEILEVSADRVDGFETVANSDEGNTYTRKLVEENMELSEEVNELIEGAGDYGNEDEYGSECRGEEDDDGDEETEHPGEVSIGKKLWTFFTT</sequence>
<evidence type="ECO:0000256" key="6">
    <source>
        <dbReference type="SAM" id="MobiDB-lite"/>
    </source>
</evidence>
<dbReference type="GO" id="GO:0005652">
    <property type="term" value="C:nuclear lamina"/>
    <property type="evidence" value="ECO:0007669"/>
    <property type="project" value="UniProtKB-SubCell"/>
</dbReference>
<dbReference type="OMA" id="QEAHEST"/>
<keyword evidence="2" id="KW-0539">Nucleus</keyword>
<reference evidence="7 8" key="1">
    <citation type="submission" date="2020-04" db="EMBL/GenBank/DDBJ databases">
        <title>Plant Genome Project.</title>
        <authorList>
            <person name="Zhang R.-G."/>
        </authorList>
    </citation>
    <scope>NUCLEOTIDE SEQUENCE [LARGE SCALE GENOMIC DNA]</scope>
    <source>
        <strain evidence="7">YNK0</strain>
        <tissue evidence="7">Leaf</tissue>
    </source>
</reference>
<dbReference type="Proteomes" id="UP000655225">
    <property type="component" value="Unassembled WGS sequence"/>
</dbReference>
<feature type="region of interest" description="Disordered" evidence="6">
    <location>
        <begin position="55"/>
        <end position="75"/>
    </location>
</feature>
<feature type="compositionally biased region" description="Basic residues" evidence="6">
    <location>
        <begin position="966"/>
        <end position="979"/>
    </location>
</feature>
<dbReference type="PANTHER" id="PTHR31908">
    <property type="entry name" value="PROTEIN CROWDED NUCLEI 4"/>
    <property type="match status" value="1"/>
</dbReference>
<evidence type="ECO:0000313" key="7">
    <source>
        <dbReference type="EMBL" id="KAF8407876.1"/>
    </source>
</evidence>
<feature type="coiled-coil region" evidence="5">
    <location>
        <begin position="129"/>
        <end position="156"/>
    </location>
</feature>
<feature type="coiled-coil region" evidence="5">
    <location>
        <begin position="645"/>
        <end position="737"/>
    </location>
</feature>
<feature type="coiled-coil region" evidence="5">
    <location>
        <begin position="207"/>
        <end position="357"/>
    </location>
</feature>
<feature type="compositionally biased region" description="Acidic residues" evidence="6">
    <location>
        <begin position="1207"/>
        <end position="1228"/>
    </location>
</feature>
<proteinExistence type="inferred from homology"/>
<dbReference type="EMBL" id="JABCRI010000004">
    <property type="protein sequence ID" value="KAF8407876.1"/>
    <property type="molecule type" value="Genomic_DNA"/>
</dbReference>
<keyword evidence="8" id="KW-1185">Reference proteome</keyword>
<feature type="region of interest" description="Disordered" evidence="6">
    <location>
        <begin position="820"/>
        <end position="850"/>
    </location>
</feature>
<feature type="compositionally biased region" description="Low complexity" evidence="6">
    <location>
        <begin position="23"/>
        <end position="32"/>
    </location>
</feature>
<feature type="region of interest" description="Disordered" evidence="6">
    <location>
        <begin position="449"/>
        <end position="474"/>
    </location>
</feature>
<comment type="subcellular location">
    <subcellularLocation>
        <location evidence="3">Nucleus lamina</location>
    </subcellularLocation>
</comment>
<dbReference type="AlphaFoldDB" id="A0A834ZJ15"/>
<dbReference type="OrthoDB" id="673795at2759"/>
<feature type="coiled-coil region" evidence="5">
    <location>
        <begin position="552"/>
        <end position="614"/>
    </location>
</feature>
<organism evidence="7 8">
    <name type="scientific">Tetracentron sinense</name>
    <name type="common">Spur-leaf</name>
    <dbReference type="NCBI Taxonomy" id="13715"/>
    <lineage>
        <taxon>Eukaryota</taxon>
        <taxon>Viridiplantae</taxon>
        <taxon>Streptophyta</taxon>
        <taxon>Embryophyta</taxon>
        <taxon>Tracheophyta</taxon>
        <taxon>Spermatophyta</taxon>
        <taxon>Magnoliopsida</taxon>
        <taxon>Trochodendrales</taxon>
        <taxon>Trochodendraceae</taxon>
        <taxon>Tetracentron</taxon>
    </lineage>
</organism>
<name>A0A834ZJ15_TETSI</name>
<evidence type="ECO:0000313" key="8">
    <source>
        <dbReference type="Proteomes" id="UP000655225"/>
    </source>
</evidence>
<keyword evidence="1 5" id="KW-0175">Coiled coil</keyword>
<feature type="region of interest" description="Disordered" evidence="6">
    <location>
        <begin position="1202"/>
        <end position="1236"/>
    </location>
</feature>